<feature type="domain" description="AMIN-like" evidence="2">
    <location>
        <begin position="98"/>
        <end position="205"/>
    </location>
</feature>
<reference evidence="3" key="2">
    <citation type="submission" date="2021-04" db="EMBL/GenBank/DDBJ databases">
        <authorList>
            <person name="Gilroy R."/>
        </authorList>
    </citation>
    <scope>NUCLEOTIDE SEQUENCE</scope>
    <source>
        <strain evidence="3">CHK32-1732</strain>
    </source>
</reference>
<accession>A0A9D1RNV2</accession>
<evidence type="ECO:0000256" key="1">
    <source>
        <dbReference type="SAM" id="MobiDB-lite"/>
    </source>
</evidence>
<dbReference type="Proteomes" id="UP000824190">
    <property type="component" value="Unassembled WGS sequence"/>
</dbReference>
<dbReference type="Gene3D" id="2.60.40.3500">
    <property type="match status" value="1"/>
</dbReference>
<evidence type="ECO:0000313" key="4">
    <source>
        <dbReference type="Proteomes" id="UP000824190"/>
    </source>
</evidence>
<evidence type="ECO:0000259" key="2">
    <source>
        <dbReference type="Pfam" id="PF24837"/>
    </source>
</evidence>
<sequence length="206" mass="21304">MRTLQDTRRTTALRTLASVVAGGCICAALTACGGDAEGEDGPELMSGRIDSDQRSSAAGAAAPGADLPDPEARPTGEAVPPENSQPKDVLPSDGAELSVTEVRAGTHDGFDRVVVELDGTGSPGWKVTEDESGAGLEIEMRGLASSDSDEKPRVNNAANTVVESVDVSDMDDGSRKIKVGLEDASADYTVSLLSKPTRLVVDIMHP</sequence>
<feature type="compositionally biased region" description="Low complexity" evidence="1">
    <location>
        <begin position="57"/>
        <end position="67"/>
    </location>
</feature>
<feature type="region of interest" description="Disordered" evidence="1">
    <location>
        <begin position="39"/>
        <end position="92"/>
    </location>
</feature>
<organism evidence="3 4">
    <name type="scientific">Candidatus Corynebacterium avicola</name>
    <dbReference type="NCBI Taxonomy" id="2838527"/>
    <lineage>
        <taxon>Bacteria</taxon>
        <taxon>Bacillati</taxon>
        <taxon>Actinomycetota</taxon>
        <taxon>Actinomycetes</taxon>
        <taxon>Mycobacteriales</taxon>
        <taxon>Corynebacteriaceae</taxon>
        <taxon>Corynebacterium</taxon>
    </lineage>
</organism>
<name>A0A9D1RNV2_9CORY</name>
<protein>
    <recommendedName>
        <fullName evidence="2">AMIN-like domain-containing protein</fullName>
    </recommendedName>
</protein>
<comment type="caution">
    <text evidence="3">The sequence shown here is derived from an EMBL/GenBank/DDBJ whole genome shotgun (WGS) entry which is preliminary data.</text>
</comment>
<dbReference type="PROSITE" id="PS51257">
    <property type="entry name" value="PROKAR_LIPOPROTEIN"/>
    <property type="match status" value="1"/>
</dbReference>
<gene>
    <name evidence="3" type="ORF">H9870_07045</name>
</gene>
<dbReference type="Pfam" id="PF24837">
    <property type="entry name" value="AMIN-like"/>
    <property type="match status" value="1"/>
</dbReference>
<reference evidence="3" key="1">
    <citation type="journal article" date="2021" name="PeerJ">
        <title>Extensive microbial diversity within the chicken gut microbiome revealed by metagenomics and culture.</title>
        <authorList>
            <person name="Gilroy R."/>
            <person name="Ravi A."/>
            <person name="Getino M."/>
            <person name="Pursley I."/>
            <person name="Horton D.L."/>
            <person name="Alikhan N.F."/>
            <person name="Baker D."/>
            <person name="Gharbi K."/>
            <person name="Hall N."/>
            <person name="Watson M."/>
            <person name="Adriaenssens E.M."/>
            <person name="Foster-Nyarko E."/>
            <person name="Jarju S."/>
            <person name="Secka A."/>
            <person name="Antonio M."/>
            <person name="Oren A."/>
            <person name="Chaudhuri R.R."/>
            <person name="La Ragione R."/>
            <person name="Hildebrand F."/>
            <person name="Pallen M.J."/>
        </authorList>
    </citation>
    <scope>NUCLEOTIDE SEQUENCE</scope>
    <source>
        <strain evidence="3">CHK32-1732</strain>
    </source>
</reference>
<evidence type="ECO:0000313" key="3">
    <source>
        <dbReference type="EMBL" id="HIW91399.1"/>
    </source>
</evidence>
<dbReference type="AlphaFoldDB" id="A0A9D1RNV2"/>
<dbReference type="EMBL" id="DXGC01000066">
    <property type="protein sequence ID" value="HIW91399.1"/>
    <property type="molecule type" value="Genomic_DNA"/>
</dbReference>
<proteinExistence type="predicted"/>
<dbReference type="InterPro" id="IPR056303">
    <property type="entry name" value="AMIN-like"/>
</dbReference>